<evidence type="ECO:0000313" key="3">
    <source>
        <dbReference type="EMBL" id="QNE88653.1"/>
    </source>
</evidence>
<feature type="domain" description="Phospholipase D N-terminal" evidence="2">
    <location>
        <begin position="53"/>
        <end position="153"/>
    </location>
</feature>
<dbReference type="PROSITE" id="PS51318">
    <property type="entry name" value="TAT"/>
    <property type="match status" value="1"/>
</dbReference>
<dbReference type="PANTHER" id="PTHR43606:SF2">
    <property type="entry name" value="ALKALINE PHOSPHATASE FAMILY PROTEIN (AFU_ORTHOLOGUE AFUA_5G03860)"/>
    <property type="match status" value="1"/>
</dbReference>
<organism evidence="3 4">
    <name type="scientific">Corynebacterium incognita</name>
    <dbReference type="NCBI Taxonomy" id="2754725"/>
    <lineage>
        <taxon>Bacteria</taxon>
        <taxon>Bacillati</taxon>
        <taxon>Actinomycetota</taxon>
        <taxon>Actinomycetes</taxon>
        <taxon>Mycobacteriales</taxon>
        <taxon>Corynebacteriaceae</taxon>
        <taxon>Corynebacterium</taxon>
    </lineage>
</organism>
<dbReference type="Pfam" id="PF16655">
    <property type="entry name" value="PhoD_N"/>
    <property type="match status" value="1"/>
</dbReference>
<accession>A0A7G7CM37</accession>
<feature type="domain" description="PhoD-like phosphatase metallophosphatase" evidence="1">
    <location>
        <begin position="166"/>
        <end position="487"/>
    </location>
</feature>
<dbReference type="InterPro" id="IPR052900">
    <property type="entry name" value="Phospholipid_Metab_Enz"/>
</dbReference>
<gene>
    <name evidence="3" type="ORF">H0194_05940</name>
</gene>
<dbReference type="Gene3D" id="2.60.40.380">
    <property type="entry name" value="Purple acid phosphatase-like, N-terminal"/>
    <property type="match status" value="1"/>
</dbReference>
<dbReference type="InterPro" id="IPR006311">
    <property type="entry name" value="TAT_signal"/>
</dbReference>
<dbReference type="InterPro" id="IPR018946">
    <property type="entry name" value="PhoD-like_MPP"/>
</dbReference>
<dbReference type="InterPro" id="IPR032093">
    <property type="entry name" value="PhoD_N"/>
</dbReference>
<dbReference type="EMBL" id="CP059404">
    <property type="protein sequence ID" value="QNE88653.1"/>
    <property type="molecule type" value="Genomic_DNA"/>
</dbReference>
<dbReference type="InterPro" id="IPR038607">
    <property type="entry name" value="PhoD-like_sf"/>
</dbReference>
<dbReference type="Pfam" id="PF09423">
    <property type="entry name" value="PhoD"/>
    <property type="match status" value="1"/>
</dbReference>
<dbReference type="CDD" id="cd07389">
    <property type="entry name" value="MPP_PhoD"/>
    <property type="match status" value="1"/>
</dbReference>
<dbReference type="AlphaFoldDB" id="A0A7G7CM37"/>
<protein>
    <submittedName>
        <fullName evidence="3">Alkaline phosphatase D family protein</fullName>
    </submittedName>
</protein>
<dbReference type="InterPro" id="IPR029052">
    <property type="entry name" value="Metallo-depent_PP-like"/>
</dbReference>
<keyword evidence="4" id="KW-1185">Reference proteome</keyword>
<dbReference type="Proteomes" id="UP000515743">
    <property type="component" value="Chromosome"/>
</dbReference>
<sequence length="520" mass="58034">MSDHHLSRRSLLKLAGLSTATIAAGIAAPAHGQGSSTASSSSSRTWGKDLFGLGVASGTPRSDSMILWTRLAPEPLAEDGHAGMPLKDVRVKWEVASAEDKDFAHPVAHGEAMAQPDLAHSVHPQVTGLEPRTDYIYRFHAQGSTSPVGHFRTLPAPGKDVDNFTFTVASCQAWYHGHYTAWKHMVEEEDLDLVFFVGDYIYEYAILEGDNLWRHGAQVPEQFQHVVQTLEQYRLRYSLFKSDKHLQAAHAAHPFIVIWDDHEVENNHAGLWSEKGTTAEHFAYQRAAAYRAFYENTPVAPEAFPEGPNSQIYNSFDVGNLLRFVNVDTRQYRSAVPDDETQTADRNILGEEQEAWMTERFQTSPATWNVLTNSVVVAPIADDKIDMWDGFPASRRRLLDLFREISNPVVLTGDIHQHCAAELWDDTSDPESSLGVELIATSIASDGDGQAGSTSDDWLAHDYVKDMDKRRGYIRVDVTPDRLDSEFVVVPYVEADDRAPREVAFAYTTPAGSHRLEKEN</sequence>
<evidence type="ECO:0000259" key="1">
    <source>
        <dbReference type="Pfam" id="PF09423"/>
    </source>
</evidence>
<proteinExistence type="predicted"/>
<dbReference type="PANTHER" id="PTHR43606">
    <property type="entry name" value="PHOSPHATASE, PUTATIVE (AFU_ORTHOLOGUE AFUA_6G08710)-RELATED"/>
    <property type="match status" value="1"/>
</dbReference>
<dbReference type="RefSeq" id="WP_185175043.1">
    <property type="nucleotide sequence ID" value="NZ_CP059404.1"/>
</dbReference>
<dbReference type="KEGG" id="cik:H0194_05940"/>
<dbReference type="SUPFAM" id="SSF56300">
    <property type="entry name" value="Metallo-dependent phosphatases"/>
    <property type="match status" value="1"/>
</dbReference>
<name>A0A7G7CM37_9CORY</name>
<reference evidence="3 4" key="1">
    <citation type="submission" date="2020-07" db="EMBL/GenBank/DDBJ databases">
        <title>Complete genome and description of Corynebacterium incognita strain Marseille-Q3630 sp. nov.</title>
        <authorList>
            <person name="Boxberger M."/>
        </authorList>
    </citation>
    <scope>NUCLEOTIDE SEQUENCE [LARGE SCALE GENOMIC DNA]</scope>
    <source>
        <strain evidence="3 4">Marseille-Q3630</strain>
    </source>
</reference>
<evidence type="ECO:0000313" key="4">
    <source>
        <dbReference type="Proteomes" id="UP000515743"/>
    </source>
</evidence>
<evidence type="ECO:0000259" key="2">
    <source>
        <dbReference type="Pfam" id="PF16655"/>
    </source>
</evidence>
<dbReference type="Gene3D" id="3.60.21.70">
    <property type="entry name" value="PhoD-like phosphatase"/>
    <property type="match status" value="1"/>
</dbReference>